<dbReference type="OrthoDB" id="2588474at2759"/>
<dbReference type="OMA" id="EHNCSGK"/>
<dbReference type="eggNOG" id="ENOG502S95P">
    <property type="taxonomic scope" value="Eukaryota"/>
</dbReference>
<dbReference type="EMBL" id="ABDG02000016">
    <property type="protein sequence ID" value="EHK49419.1"/>
    <property type="molecule type" value="Genomic_DNA"/>
</dbReference>
<dbReference type="Pfam" id="PF06089">
    <property type="entry name" value="Asparaginase_II"/>
    <property type="match status" value="1"/>
</dbReference>
<organism evidence="1 2">
    <name type="scientific">Hypocrea atroviridis (strain ATCC 20476 / IMI 206040)</name>
    <name type="common">Trichoderma atroviride</name>
    <dbReference type="NCBI Taxonomy" id="452589"/>
    <lineage>
        <taxon>Eukaryota</taxon>
        <taxon>Fungi</taxon>
        <taxon>Dikarya</taxon>
        <taxon>Ascomycota</taxon>
        <taxon>Pezizomycotina</taxon>
        <taxon>Sordariomycetes</taxon>
        <taxon>Hypocreomycetidae</taxon>
        <taxon>Hypocreales</taxon>
        <taxon>Hypocreaceae</taxon>
        <taxon>Trichoderma</taxon>
    </lineage>
</organism>
<dbReference type="AlphaFoldDB" id="G9NI00"/>
<gene>
    <name evidence="1" type="ORF">TRIATDRAFT_280642</name>
</gene>
<reference evidence="1 2" key="1">
    <citation type="journal article" date="2011" name="Genome Biol.">
        <title>Comparative genome sequence analysis underscores mycoparasitism as the ancestral life style of Trichoderma.</title>
        <authorList>
            <person name="Kubicek C.P."/>
            <person name="Herrera-Estrella A."/>
            <person name="Seidl-Seiboth V."/>
            <person name="Martinez D.A."/>
            <person name="Druzhinina I.S."/>
            <person name="Thon M."/>
            <person name="Zeilinger S."/>
            <person name="Casas-Flores S."/>
            <person name="Horwitz B.A."/>
            <person name="Mukherjee P.K."/>
            <person name="Mukherjee M."/>
            <person name="Kredics L."/>
            <person name="Alcaraz L.D."/>
            <person name="Aerts A."/>
            <person name="Antal Z."/>
            <person name="Atanasova L."/>
            <person name="Cervantes-Badillo M.G."/>
            <person name="Challacombe J."/>
            <person name="Chertkov O."/>
            <person name="McCluskey K."/>
            <person name="Coulpier F."/>
            <person name="Deshpande N."/>
            <person name="von Doehren H."/>
            <person name="Ebbole D.J."/>
            <person name="Esquivel-Naranjo E.U."/>
            <person name="Fekete E."/>
            <person name="Flipphi M."/>
            <person name="Glaser F."/>
            <person name="Gomez-Rodriguez E.Y."/>
            <person name="Gruber S."/>
            <person name="Han C."/>
            <person name="Henrissat B."/>
            <person name="Hermosa R."/>
            <person name="Hernandez-Onate M."/>
            <person name="Karaffa L."/>
            <person name="Kosti I."/>
            <person name="Le Crom S."/>
            <person name="Lindquist E."/>
            <person name="Lucas S."/>
            <person name="Luebeck M."/>
            <person name="Luebeck P.S."/>
            <person name="Margeot A."/>
            <person name="Metz B."/>
            <person name="Misra M."/>
            <person name="Nevalainen H."/>
            <person name="Omann M."/>
            <person name="Packer N."/>
            <person name="Perrone G."/>
            <person name="Uresti-Rivera E.E."/>
            <person name="Salamov A."/>
            <person name="Schmoll M."/>
            <person name="Seiboth B."/>
            <person name="Shapiro H."/>
            <person name="Sukno S."/>
            <person name="Tamayo-Ramos J.A."/>
            <person name="Tisch D."/>
            <person name="Wiest A."/>
            <person name="Wilkinson H.H."/>
            <person name="Zhang M."/>
            <person name="Coutinho P.M."/>
            <person name="Kenerley C.M."/>
            <person name="Monte E."/>
            <person name="Baker S.E."/>
            <person name="Grigoriev I.V."/>
        </authorList>
    </citation>
    <scope>NUCLEOTIDE SEQUENCE [LARGE SCALE GENOMIC DNA]</scope>
    <source>
        <strain evidence="2">ATCC 20476 / IMI 206040</strain>
    </source>
</reference>
<sequence>MTIPSYNDSHVSIDRNGIVENRHVVHAAVVDSTGQLLFSLGDPSRFTLLRSAAKPAQALAVVETGALEKFGFDNADLALMCASHSSEDRHVARAQRMLVKSQHTEDQLQCGGHPALNSAVNRAWIKRDFEPTGIYNNCSGKHAGMLAGARALGASSDDYHLLTHPIQARIRRIIEELTGLSENEVSWGVDGCNMPAPALPLSYLAKLYASFAQASDALASGDSIAPRTQRMGQIFNAMSQMPELVGGEGRFCTLLMEAFQGSLIGKVGADGCYGVGMRESEISRNLGAVGAVGIAVKVEDGNLDILYAAVAEILERLKIYNQASKESLYAYHHPEIKNTKGIVTGCSWARAGSVQSQPVCLSYTANNCGPVREDGETMYPYER</sequence>
<name>G9NI00_HYPAI</name>
<dbReference type="PANTHER" id="PTHR42110:SF1">
    <property type="entry name" value="L-ASPARAGINASE, PUTATIVE (AFU_ORTHOLOGUE AFUA_3G11890)-RELATED"/>
    <property type="match status" value="1"/>
</dbReference>
<accession>G9NI00</accession>
<keyword evidence="2" id="KW-1185">Reference proteome</keyword>
<dbReference type="PANTHER" id="PTHR42110">
    <property type="entry name" value="L-ASPARAGINASE, PUTATIVE (AFU_ORTHOLOGUE AFUA_3G11890)-RELATED"/>
    <property type="match status" value="1"/>
</dbReference>
<evidence type="ECO:0008006" key="3">
    <source>
        <dbReference type="Google" id="ProtNLM"/>
    </source>
</evidence>
<evidence type="ECO:0000313" key="2">
    <source>
        <dbReference type="Proteomes" id="UP000005426"/>
    </source>
</evidence>
<dbReference type="GeneID" id="25779445"/>
<dbReference type="KEGG" id="tatv:25779445"/>
<evidence type="ECO:0000313" key="1">
    <source>
        <dbReference type="EMBL" id="EHK49419.1"/>
    </source>
</evidence>
<dbReference type="Proteomes" id="UP000005426">
    <property type="component" value="Unassembled WGS sequence"/>
</dbReference>
<dbReference type="HOGENOM" id="CLU_062004_0_0_1"/>
<protein>
    <recommendedName>
        <fullName evidence="3">L-asparaginase II</fullName>
    </recommendedName>
</protein>
<comment type="caution">
    <text evidence="1">The sequence shown here is derived from an EMBL/GenBank/DDBJ whole genome shotgun (WGS) entry which is preliminary data.</text>
</comment>
<proteinExistence type="predicted"/>
<dbReference type="InterPro" id="IPR010349">
    <property type="entry name" value="Asparaginase_II"/>
</dbReference>